<feature type="non-terminal residue" evidence="3">
    <location>
        <position position="83"/>
    </location>
</feature>
<keyword evidence="4" id="KW-1185">Reference proteome</keyword>
<dbReference type="Pfam" id="PF17921">
    <property type="entry name" value="Integrase_H2C2"/>
    <property type="match status" value="1"/>
</dbReference>
<dbReference type="PANTHER" id="PTHR37984">
    <property type="entry name" value="PROTEIN CBG26694"/>
    <property type="match status" value="1"/>
</dbReference>
<dbReference type="Gene3D" id="1.10.340.70">
    <property type="match status" value="1"/>
</dbReference>
<protein>
    <recommendedName>
        <fullName evidence="1">Gypsy retrotransposon integrase-like protein 1</fullName>
    </recommendedName>
</protein>
<dbReference type="InterPro" id="IPR041588">
    <property type="entry name" value="Integrase_H2C2"/>
</dbReference>
<dbReference type="InterPro" id="IPR050951">
    <property type="entry name" value="Retrovirus_Pol_polyprotein"/>
</dbReference>
<proteinExistence type="predicted"/>
<name>A0AAD5AYS6_SILAS</name>
<gene>
    <name evidence="3" type="ORF">C0J50_15841</name>
</gene>
<sequence>DPTLSKVYDITVRGWPTAGNSLYPAFAARREQLSVCQGTLMCGLRVVIPSKLRSKMLDILHEGHLGTVKMKNLARSYMWWPGI</sequence>
<comment type="caution">
    <text evidence="3">The sequence shown here is derived from an EMBL/GenBank/DDBJ whole genome shotgun (WGS) entry which is preliminary data.</text>
</comment>
<dbReference type="EMBL" id="MU551581">
    <property type="protein sequence ID" value="KAI5624615.1"/>
    <property type="molecule type" value="Genomic_DNA"/>
</dbReference>
<dbReference type="PANTHER" id="PTHR37984:SF14">
    <property type="entry name" value="RIBONUCLEASE H"/>
    <property type="match status" value="1"/>
</dbReference>
<organism evidence="3 4">
    <name type="scientific">Silurus asotus</name>
    <name type="common">Amur catfish</name>
    <name type="synonym">Parasilurus asotus</name>
    <dbReference type="NCBI Taxonomy" id="30991"/>
    <lineage>
        <taxon>Eukaryota</taxon>
        <taxon>Metazoa</taxon>
        <taxon>Chordata</taxon>
        <taxon>Craniata</taxon>
        <taxon>Vertebrata</taxon>
        <taxon>Euteleostomi</taxon>
        <taxon>Actinopterygii</taxon>
        <taxon>Neopterygii</taxon>
        <taxon>Teleostei</taxon>
        <taxon>Ostariophysi</taxon>
        <taxon>Siluriformes</taxon>
        <taxon>Siluridae</taxon>
        <taxon>Silurus</taxon>
    </lineage>
</organism>
<evidence type="ECO:0000256" key="1">
    <source>
        <dbReference type="ARBA" id="ARBA00039658"/>
    </source>
</evidence>
<accession>A0AAD5AYS6</accession>
<feature type="non-terminal residue" evidence="3">
    <location>
        <position position="1"/>
    </location>
</feature>
<evidence type="ECO:0000313" key="4">
    <source>
        <dbReference type="Proteomes" id="UP001205998"/>
    </source>
</evidence>
<feature type="domain" description="Integrase zinc-binding" evidence="2">
    <location>
        <begin position="48"/>
        <end position="83"/>
    </location>
</feature>
<evidence type="ECO:0000313" key="3">
    <source>
        <dbReference type="EMBL" id="KAI5624615.1"/>
    </source>
</evidence>
<dbReference type="AlphaFoldDB" id="A0AAD5AYS6"/>
<reference evidence="3" key="1">
    <citation type="submission" date="2018-07" db="EMBL/GenBank/DDBJ databases">
        <title>Comparative genomics of catfishes provides insights into carnivory and benthic adaptation.</title>
        <authorList>
            <person name="Zhang Y."/>
            <person name="Wang D."/>
            <person name="Peng Z."/>
            <person name="Zheng S."/>
            <person name="Shao F."/>
            <person name="Tao W."/>
        </authorList>
    </citation>
    <scope>NUCLEOTIDE SEQUENCE</scope>
    <source>
        <strain evidence="3">Chongqing</strain>
    </source>
</reference>
<dbReference type="Proteomes" id="UP001205998">
    <property type="component" value="Unassembled WGS sequence"/>
</dbReference>
<evidence type="ECO:0000259" key="2">
    <source>
        <dbReference type="Pfam" id="PF17921"/>
    </source>
</evidence>